<feature type="chain" id="PRO_5041911152" evidence="1">
    <location>
        <begin position="19"/>
        <end position="349"/>
    </location>
</feature>
<evidence type="ECO:0000256" key="1">
    <source>
        <dbReference type="SAM" id="SignalP"/>
    </source>
</evidence>
<dbReference type="EMBL" id="BLLK01000069">
    <property type="protein sequence ID" value="GFH60116.1"/>
    <property type="molecule type" value="Genomic_DNA"/>
</dbReference>
<keyword evidence="3" id="KW-1185">Reference proteome</keyword>
<evidence type="ECO:0000313" key="3">
    <source>
        <dbReference type="Proteomes" id="UP001054902"/>
    </source>
</evidence>
<gene>
    <name evidence="2" type="ORF">CTEN210_16592</name>
</gene>
<reference evidence="2 3" key="1">
    <citation type="journal article" date="2021" name="Sci. Rep.">
        <title>The genome of the diatom Chaetoceros tenuissimus carries an ancient integrated fragment of an extant virus.</title>
        <authorList>
            <person name="Hongo Y."/>
            <person name="Kimura K."/>
            <person name="Takaki Y."/>
            <person name="Yoshida Y."/>
            <person name="Baba S."/>
            <person name="Kobayashi G."/>
            <person name="Nagasaki K."/>
            <person name="Hano T."/>
            <person name="Tomaru Y."/>
        </authorList>
    </citation>
    <scope>NUCLEOTIDE SEQUENCE [LARGE SCALE GENOMIC DNA]</scope>
    <source>
        <strain evidence="2 3">NIES-3715</strain>
    </source>
</reference>
<evidence type="ECO:0000313" key="2">
    <source>
        <dbReference type="EMBL" id="GFH60116.1"/>
    </source>
</evidence>
<organism evidence="2 3">
    <name type="scientific">Chaetoceros tenuissimus</name>
    <dbReference type="NCBI Taxonomy" id="426638"/>
    <lineage>
        <taxon>Eukaryota</taxon>
        <taxon>Sar</taxon>
        <taxon>Stramenopiles</taxon>
        <taxon>Ochrophyta</taxon>
        <taxon>Bacillariophyta</taxon>
        <taxon>Coscinodiscophyceae</taxon>
        <taxon>Chaetocerotophycidae</taxon>
        <taxon>Chaetocerotales</taxon>
        <taxon>Chaetocerotaceae</taxon>
        <taxon>Chaetoceros</taxon>
    </lineage>
</organism>
<accession>A0AAD3D918</accession>
<dbReference type="AlphaFoldDB" id="A0AAD3D918"/>
<name>A0AAD3D918_9STRA</name>
<comment type="caution">
    <text evidence="2">The sequence shown here is derived from an EMBL/GenBank/DDBJ whole genome shotgun (WGS) entry which is preliminary data.</text>
</comment>
<protein>
    <submittedName>
        <fullName evidence="2">Uncharacterized protein</fullName>
    </submittedName>
</protein>
<proteinExistence type="predicted"/>
<keyword evidence="1" id="KW-0732">Signal</keyword>
<dbReference type="Proteomes" id="UP001054902">
    <property type="component" value="Unassembled WGS sequence"/>
</dbReference>
<sequence>MASLVLLALLGLSSMVEGLNLSNFNRKNVQIEKAFSRRDVLEKLSIISLATTVPAPEICLAAPPMTVKEAESASNQFERKRRKAPPKLLRAPLNLDFAVLLMRSSYNAMDEIDCVAMDQFQKDFFFIRQAEYLPYTNSLGPGLVKQGDLSDAYYFDFISFAQYSTIFRDITYDPPMVFEEQQPIIVGEDEKQQFVSKVIKRDPSLDNSKLAQRHDELVGEKILDKLNETFAQTASAIPSIRSGSSGINEIQASIQQLVNLFLTNGYAFNGSVNIKKEGKNGGLSGAEIDIILTAPANLWSGKALQLKKAFPTNDFIAKTTKVMLRRAGFQVSSSVKYTSSDEITTITFK</sequence>
<feature type="signal peptide" evidence="1">
    <location>
        <begin position="1"/>
        <end position="18"/>
    </location>
</feature>